<dbReference type="GO" id="GO:0008270">
    <property type="term" value="F:zinc ion binding"/>
    <property type="evidence" value="ECO:0007669"/>
    <property type="project" value="UniProtKB-KW"/>
</dbReference>
<dbReference type="GO" id="GO:0005634">
    <property type="term" value="C:nucleus"/>
    <property type="evidence" value="ECO:0007669"/>
    <property type="project" value="TreeGrafter"/>
</dbReference>
<sequence>QILPIASEGGNNRYVCPICQEVLGSSHDLTVHIRTHNSQQPTAQANTCTICGKVLSSQSSLDRHMLVHSGERPFQCKICKMSFTTNGNMHRHARIHSKENDLNVKVNRAKPKTPVTMSFYPSTPSTTNVPSMELPMTSPLLNRDFPPRILGYGDPTSPKDLVAVKYEAALQLPWLFIRLEY</sequence>
<dbReference type="PROSITE" id="PS00028">
    <property type="entry name" value="ZINC_FINGER_C2H2_1"/>
    <property type="match status" value="3"/>
</dbReference>
<evidence type="ECO:0000313" key="4">
    <source>
        <dbReference type="Proteomes" id="UP001186944"/>
    </source>
</evidence>
<dbReference type="SMART" id="SM00355">
    <property type="entry name" value="ZnF_C2H2"/>
    <property type="match status" value="3"/>
</dbReference>
<feature type="domain" description="C2H2-type" evidence="2">
    <location>
        <begin position="14"/>
        <end position="41"/>
    </location>
</feature>
<dbReference type="AlphaFoldDB" id="A0AA89BPM1"/>
<keyword evidence="4" id="KW-1185">Reference proteome</keyword>
<keyword evidence="1" id="KW-0862">Zinc</keyword>
<dbReference type="PANTHER" id="PTHR46451">
    <property type="entry name" value="RAS-RESPONSIVE ELEMENT-BINDING PROTEIN 1"/>
    <property type="match status" value="1"/>
</dbReference>
<proteinExistence type="predicted"/>
<evidence type="ECO:0000313" key="3">
    <source>
        <dbReference type="EMBL" id="KAK3086472.1"/>
    </source>
</evidence>
<dbReference type="InterPro" id="IPR052795">
    <property type="entry name" value="RREB1"/>
</dbReference>
<dbReference type="InterPro" id="IPR036236">
    <property type="entry name" value="Znf_C2H2_sf"/>
</dbReference>
<dbReference type="FunFam" id="3.30.160.60:FF:001788">
    <property type="entry name" value="ras-responsive element-binding protein 1"/>
    <property type="match status" value="1"/>
</dbReference>
<keyword evidence="1" id="KW-0479">Metal-binding</keyword>
<dbReference type="InterPro" id="IPR013087">
    <property type="entry name" value="Znf_C2H2_type"/>
</dbReference>
<dbReference type="Proteomes" id="UP001186944">
    <property type="component" value="Unassembled WGS sequence"/>
</dbReference>
<name>A0AA89BPM1_PINIB</name>
<organism evidence="3 4">
    <name type="scientific">Pinctada imbricata</name>
    <name type="common">Atlantic pearl-oyster</name>
    <name type="synonym">Pinctada martensii</name>
    <dbReference type="NCBI Taxonomy" id="66713"/>
    <lineage>
        <taxon>Eukaryota</taxon>
        <taxon>Metazoa</taxon>
        <taxon>Spiralia</taxon>
        <taxon>Lophotrochozoa</taxon>
        <taxon>Mollusca</taxon>
        <taxon>Bivalvia</taxon>
        <taxon>Autobranchia</taxon>
        <taxon>Pteriomorphia</taxon>
        <taxon>Pterioida</taxon>
        <taxon>Pterioidea</taxon>
        <taxon>Pteriidae</taxon>
        <taxon>Pinctada</taxon>
    </lineage>
</organism>
<dbReference type="PROSITE" id="PS50157">
    <property type="entry name" value="ZINC_FINGER_C2H2_2"/>
    <property type="match status" value="3"/>
</dbReference>
<keyword evidence="1" id="KW-0863">Zinc-finger</keyword>
<dbReference type="SUPFAM" id="SSF57667">
    <property type="entry name" value="beta-beta-alpha zinc fingers"/>
    <property type="match status" value="2"/>
</dbReference>
<dbReference type="PANTHER" id="PTHR46451:SF1">
    <property type="entry name" value="RAS-RESPONSIVE ELEMENT-BINDING PROTEIN 1"/>
    <property type="match status" value="1"/>
</dbReference>
<dbReference type="EMBL" id="VSWD01000012">
    <property type="protein sequence ID" value="KAK3086472.1"/>
    <property type="molecule type" value="Genomic_DNA"/>
</dbReference>
<feature type="non-terminal residue" evidence="3">
    <location>
        <position position="1"/>
    </location>
</feature>
<dbReference type="FunFam" id="3.30.160.60:FF:000682">
    <property type="entry name" value="ras-responsive element-binding protein 1 isoform X1"/>
    <property type="match status" value="1"/>
</dbReference>
<dbReference type="Pfam" id="PF00096">
    <property type="entry name" value="zf-C2H2"/>
    <property type="match status" value="3"/>
</dbReference>
<feature type="domain" description="C2H2-type" evidence="2">
    <location>
        <begin position="46"/>
        <end position="73"/>
    </location>
</feature>
<reference evidence="3" key="1">
    <citation type="submission" date="2019-08" db="EMBL/GenBank/DDBJ databases">
        <title>The improved chromosome-level genome for the pearl oyster Pinctada fucata martensii using PacBio sequencing and Hi-C.</title>
        <authorList>
            <person name="Zheng Z."/>
        </authorList>
    </citation>
    <scope>NUCLEOTIDE SEQUENCE</scope>
    <source>
        <strain evidence="3">ZZ-2019</strain>
        <tissue evidence="3">Adductor muscle</tissue>
    </source>
</reference>
<protein>
    <recommendedName>
        <fullName evidence="2">C2H2-type domain-containing protein</fullName>
    </recommendedName>
</protein>
<dbReference type="GO" id="GO:0000978">
    <property type="term" value="F:RNA polymerase II cis-regulatory region sequence-specific DNA binding"/>
    <property type="evidence" value="ECO:0007669"/>
    <property type="project" value="TreeGrafter"/>
</dbReference>
<dbReference type="GO" id="GO:0001228">
    <property type="term" value="F:DNA-binding transcription activator activity, RNA polymerase II-specific"/>
    <property type="evidence" value="ECO:0007669"/>
    <property type="project" value="TreeGrafter"/>
</dbReference>
<evidence type="ECO:0000256" key="1">
    <source>
        <dbReference type="PROSITE-ProRule" id="PRU00042"/>
    </source>
</evidence>
<evidence type="ECO:0000259" key="2">
    <source>
        <dbReference type="PROSITE" id="PS50157"/>
    </source>
</evidence>
<gene>
    <name evidence="3" type="ORF">FSP39_018927</name>
</gene>
<comment type="caution">
    <text evidence="3">The sequence shown here is derived from an EMBL/GenBank/DDBJ whole genome shotgun (WGS) entry which is preliminary data.</text>
</comment>
<dbReference type="Gene3D" id="3.30.160.60">
    <property type="entry name" value="Classic Zinc Finger"/>
    <property type="match status" value="3"/>
</dbReference>
<accession>A0AA89BPM1</accession>
<feature type="domain" description="C2H2-type" evidence="2">
    <location>
        <begin position="74"/>
        <end position="101"/>
    </location>
</feature>